<feature type="non-terminal residue" evidence="3">
    <location>
        <position position="59"/>
    </location>
</feature>
<dbReference type="STRING" id="215637.A0A4P9ZKA6"/>
<accession>A0A4P9ZKA6</accession>
<gene>
    <name evidence="3" type="ORF">BJ085DRAFT_23655</name>
</gene>
<evidence type="ECO:0000313" key="4">
    <source>
        <dbReference type="Proteomes" id="UP000268162"/>
    </source>
</evidence>
<name>A0A4P9ZKA6_9FUNG</name>
<sequence length="59" mass="6710">MGNSHTKPHLSDTFDGGQLEPHGIYPVKDQNYDQRVVRRLILDRKMAPFYEGASEPAEP</sequence>
<organism evidence="3 4">
    <name type="scientific">Dimargaris cristalligena</name>
    <dbReference type="NCBI Taxonomy" id="215637"/>
    <lineage>
        <taxon>Eukaryota</taxon>
        <taxon>Fungi</taxon>
        <taxon>Fungi incertae sedis</taxon>
        <taxon>Zoopagomycota</taxon>
        <taxon>Kickxellomycotina</taxon>
        <taxon>Dimargaritomycetes</taxon>
        <taxon>Dimargaritales</taxon>
        <taxon>Dimargaritaceae</taxon>
        <taxon>Dimargaris</taxon>
    </lineage>
</organism>
<proteinExistence type="inferred from homology"/>
<evidence type="ECO:0000313" key="3">
    <source>
        <dbReference type="EMBL" id="RKP33515.1"/>
    </source>
</evidence>
<dbReference type="Proteomes" id="UP000268162">
    <property type="component" value="Unassembled WGS sequence"/>
</dbReference>
<protein>
    <submittedName>
        <fullName evidence="3">Uncharacterized protein</fullName>
    </submittedName>
</protein>
<comment type="similarity">
    <text evidence="1">Belongs to the SIP5 family.</text>
</comment>
<reference evidence="4" key="1">
    <citation type="journal article" date="2018" name="Nat. Microbiol.">
        <title>Leveraging single-cell genomics to expand the fungal tree of life.</title>
        <authorList>
            <person name="Ahrendt S.R."/>
            <person name="Quandt C.A."/>
            <person name="Ciobanu D."/>
            <person name="Clum A."/>
            <person name="Salamov A."/>
            <person name="Andreopoulos B."/>
            <person name="Cheng J.F."/>
            <person name="Woyke T."/>
            <person name="Pelin A."/>
            <person name="Henrissat B."/>
            <person name="Reynolds N.K."/>
            <person name="Benny G.L."/>
            <person name="Smith M.E."/>
            <person name="James T.Y."/>
            <person name="Grigoriev I.V."/>
        </authorList>
    </citation>
    <scope>NUCLEOTIDE SEQUENCE [LARGE SCALE GENOMIC DNA]</scope>
    <source>
        <strain evidence="4">RSA 468</strain>
    </source>
</reference>
<dbReference type="PANTHER" id="PTHR31315">
    <property type="entry name" value="PROTEIN SIP5"/>
    <property type="match status" value="1"/>
</dbReference>
<evidence type="ECO:0000256" key="1">
    <source>
        <dbReference type="ARBA" id="ARBA00010402"/>
    </source>
</evidence>
<dbReference type="PANTHER" id="PTHR31315:SF1">
    <property type="entry name" value="PROTEIN SIP5"/>
    <property type="match status" value="1"/>
</dbReference>
<dbReference type="InterPro" id="IPR039301">
    <property type="entry name" value="Sip5/DA2"/>
</dbReference>
<dbReference type="GO" id="GO:0005737">
    <property type="term" value="C:cytoplasm"/>
    <property type="evidence" value="ECO:0007669"/>
    <property type="project" value="TreeGrafter"/>
</dbReference>
<dbReference type="AlphaFoldDB" id="A0A4P9ZKA6"/>
<keyword evidence="4" id="KW-1185">Reference proteome</keyword>
<evidence type="ECO:0000256" key="2">
    <source>
        <dbReference type="SAM" id="MobiDB-lite"/>
    </source>
</evidence>
<dbReference type="EMBL" id="ML003792">
    <property type="protein sequence ID" value="RKP33515.1"/>
    <property type="molecule type" value="Genomic_DNA"/>
</dbReference>
<feature type="region of interest" description="Disordered" evidence="2">
    <location>
        <begin position="1"/>
        <end position="26"/>
    </location>
</feature>